<comment type="caution">
    <text evidence="9">The sequence shown here is derived from an EMBL/GenBank/DDBJ whole genome shotgun (WGS) entry which is preliminary data.</text>
</comment>
<sequence>MALRGASADALAELSSELESKLGGGADASRIGDDLFRVSTLLRTEPGLRRVATDVSVDSAAKASLVTEIFGGKVDPVSLEILVSAVGRRWTVSRNLGDVLEHLSEVAIVRSAGGDSGRLADELHSYAQTVNDNAALRDALSDPARSVDDKAALVRGLLDGKALPATVTLAQQALAGTYRTVAVALATYQQVAAQVHGQGVATVRVAHPLGDAERQRLGDALARQYDRPIHLNVVVDPDVIGGIRVEVGDDVIDGTVATRIDEARRKLAG</sequence>
<evidence type="ECO:0000313" key="9">
    <source>
        <dbReference type="EMBL" id="PUA80490.1"/>
    </source>
</evidence>
<dbReference type="GO" id="GO:0046933">
    <property type="term" value="F:proton-transporting ATP synthase activity, rotational mechanism"/>
    <property type="evidence" value="ECO:0007669"/>
    <property type="project" value="UniProtKB-UniRule"/>
</dbReference>
<evidence type="ECO:0000256" key="4">
    <source>
        <dbReference type="ARBA" id="ARBA00023065"/>
    </source>
</evidence>
<dbReference type="Proteomes" id="UP000244867">
    <property type="component" value="Unassembled WGS sequence"/>
</dbReference>
<keyword evidence="3 8" id="KW-0375">Hydrogen ion transport</keyword>
<accession>A0A2R7YVQ5</accession>
<keyword evidence="5 8" id="KW-0472">Membrane</keyword>
<evidence type="ECO:0000313" key="10">
    <source>
        <dbReference type="Proteomes" id="UP000244867"/>
    </source>
</evidence>
<keyword evidence="2 8" id="KW-0813">Transport</keyword>
<dbReference type="EMBL" id="PYXZ01000006">
    <property type="protein sequence ID" value="PUA80490.1"/>
    <property type="molecule type" value="Genomic_DNA"/>
</dbReference>
<protein>
    <recommendedName>
        <fullName evidence="8">ATP synthase subunit delta</fullName>
    </recommendedName>
    <alternativeName>
        <fullName evidence="8">ATP synthase F(1) sector subunit delta</fullName>
    </alternativeName>
    <alternativeName>
        <fullName evidence="8">F-type ATPase subunit delta</fullName>
        <shortName evidence="8">F-ATPase subunit delta</shortName>
    </alternativeName>
</protein>
<keyword evidence="8" id="KW-1003">Cell membrane</keyword>
<dbReference type="Pfam" id="PF00213">
    <property type="entry name" value="OSCP"/>
    <property type="match status" value="1"/>
</dbReference>
<dbReference type="OrthoDB" id="5242917at2"/>
<comment type="function">
    <text evidence="8">F(1)F(0) ATP synthase produces ATP from ADP in the presence of a proton or sodium gradient. F-type ATPases consist of two structural domains, F(1) containing the extramembraneous catalytic core and F(0) containing the membrane proton channel, linked together by a central stalk and a peripheral stalk. During catalysis, ATP synthesis in the catalytic domain of F(1) is coupled via a rotary mechanism of the central stalk subunits to proton translocation.</text>
</comment>
<dbReference type="InterPro" id="IPR000711">
    <property type="entry name" value="ATPase_OSCP/dsu"/>
</dbReference>
<keyword evidence="6 8" id="KW-0139">CF(1)</keyword>
<comment type="subcellular location">
    <subcellularLocation>
        <location evidence="8">Cell membrane</location>
        <topology evidence="8">Peripheral membrane protein</topology>
    </subcellularLocation>
    <subcellularLocation>
        <location evidence="1">Membrane</location>
    </subcellularLocation>
</comment>
<dbReference type="PANTHER" id="PTHR11910">
    <property type="entry name" value="ATP SYNTHASE DELTA CHAIN"/>
    <property type="match status" value="1"/>
</dbReference>
<evidence type="ECO:0000256" key="1">
    <source>
        <dbReference type="ARBA" id="ARBA00004370"/>
    </source>
</evidence>
<keyword evidence="10" id="KW-1185">Reference proteome</keyword>
<dbReference type="InterPro" id="IPR020781">
    <property type="entry name" value="ATPase_OSCP/d_CS"/>
</dbReference>
<dbReference type="GO" id="GO:0005886">
    <property type="term" value="C:plasma membrane"/>
    <property type="evidence" value="ECO:0007669"/>
    <property type="project" value="UniProtKB-SubCell"/>
</dbReference>
<proteinExistence type="inferred from homology"/>
<gene>
    <name evidence="8" type="primary">atpH</name>
    <name evidence="9" type="ORF">C7S10_14355</name>
</gene>
<reference evidence="9 10" key="1">
    <citation type="submission" date="2018-03" db="EMBL/GenBank/DDBJ databases">
        <authorList>
            <person name="Keele B.F."/>
        </authorList>
    </citation>
    <scope>NUCLEOTIDE SEQUENCE [LARGE SCALE GENOMIC DNA]</scope>
    <source>
        <strain evidence="9 10">IB-3</strain>
    </source>
</reference>
<dbReference type="GO" id="GO:0045259">
    <property type="term" value="C:proton-transporting ATP synthase complex"/>
    <property type="evidence" value="ECO:0007669"/>
    <property type="project" value="UniProtKB-KW"/>
</dbReference>
<evidence type="ECO:0000256" key="7">
    <source>
        <dbReference type="ARBA" id="ARBA00023310"/>
    </source>
</evidence>
<evidence type="ECO:0000256" key="6">
    <source>
        <dbReference type="ARBA" id="ARBA00023196"/>
    </source>
</evidence>
<dbReference type="PROSITE" id="PS00389">
    <property type="entry name" value="ATPASE_DELTA"/>
    <property type="match status" value="1"/>
</dbReference>
<organism evidence="9 10">
    <name type="scientific">Nocardioides currus</name>
    <dbReference type="NCBI Taxonomy" id="2133958"/>
    <lineage>
        <taxon>Bacteria</taxon>
        <taxon>Bacillati</taxon>
        <taxon>Actinomycetota</taxon>
        <taxon>Actinomycetes</taxon>
        <taxon>Propionibacteriales</taxon>
        <taxon>Nocardioidaceae</taxon>
        <taxon>Nocardioides</taxon>
    </lineage>
</organism>
<keyword evidence="4 8" id="KW-0406">Ion transport</keyword>
<name>A0A2R7YVQ5_9ACTN</name>
<dbReference type="AlphaFoldDB" id="A0A2R7YVQ5"/>
<evidence type="ECO:0000256" key="3">
    <source>
        <dbReference type="ARBA" id="ARBA00022781"/>
    </source>
</evidence>
<keyword evidence="7 8" id="KW-0066">ATP synthesis</keyword>
<dbReference type="HAMAP" id="MF_01416">
    <property type="entry name" value="ATP_synth_delta_bact"/>
    <property type="match status" value="1"/>
</dbReference>
<evidence type="ECO:0000256" key="2">
    <source>
        <dbReference type="ARBA" id="ARBA00022448"/>
    </source>
</evidence>
<comment type="function">
    <text evidence="8">This protein is part of the stalk that links CF(0) to CF(1). It either transmits conformational changes from CF(0) to CF(1) or is implicated in proton conduction.</text>
</comment>
<evidence type="ECO:0000256" key="5">
    <source>
        <dbReference type="ARBA" id="ARBA00023136"/>
    </source>
</evidence>
<evidence type="ECO:0000256" key="8">
    <source>
        <dbReference type="HAMAP-Rule" id="MF_01416"/>
    </source>
</evidence>
<dbReference type="NCBIfam" id="NF009967">
    <property type="entry name" value="PRK13430.1"/>
    <property type="match status" value="1"/>
</dbReference>
<comment type="similarity">
    <text evidence="8">Belongs to the ATPase delta chain family.</text>
</comment>